<evidence type="ECO:0000256" key="1">
    <source>
        <dbReference type="SAM" id="Phobius"/>
    </source>
</evidence>
<reference evidence="3 4" key="1">
    <citation type="submission" date="2017-07" db="EMBL/GenBank/DDBJ databases">
        <title>An improved, manually edited Actinidia chinensis var. chinensis (kiwifruit) genome highlights the challenges associated with draft genomes and gene prediction in plants.</title>
        <authorList>
            <person name="Pilkington S."/>
            <person name="Crowhurst R."/>
            <person name="Hilario E."/>
            <person name="Nardozza S."/>
            <person name="Fraser L."/>
            <person name="Peng Y."/>
            <person name="Gunaseelan K."/>
            <person name="Simpson R."/>
            <person name="Tahir J."/>
            <person name="Deroles S."/>
            <person name="Templeton K."/>
            <person name="Luo Z."/>
            <person name="Davy M."/>
            <person name="Cheng C."/>
            <person name="Mcneilage M."/>
            <person name="Scaglione D."/>
            <person name="Liu Y."/>
            <person name="Zhang Q."/>
            <person name="Datson P."/>
            <person name="De Silva N."/>
            <person name="Gardiner S."/>
            <person name="Bassett H."/>
            <person name="Chagne D."/>
            <person name="Mccallum J."/>
            <person name="Dzierzon H."/>
            <person name="Deng C."/>
            <person name="Wang Y.-Y."/>
            <person name="Barron N."/>
            <person name="Manako K."/>
            <person name="Bowen J."/>
            <person name="Foster T."/>
            <person name="Erridge Z."/>
            <person name="Tiffin H."/>
            <person name="Waite C."/>
            <person name="Davies K."/>
            <person name="Grierson E."/>
            <person name="Laing W."/>
            <person name="Kirk R."/>
            <person name="Chen X."/>
            <person name="Wood M."/>
            <person name="Montefiori M."/>
            <person name="Brummell D."/>
            <person name="Schwinn K."/>
            <person name="Catanach A."/>
            <person name="Fullerton C."/>
            <person name="Li D."/>
            <person name="Meiyalaghan S."/>
            <person name="Nieuwenhuizen N."/>
            <person name="Read N."/>
            <person name="Prakash R."/>
            <person name="Hunter D."/>
            <person name="Zhang H."/>
            <person name="Mckenzie M."/>
            <person name="Knabel M."/>
            <person name="Harris A."/>
            <person name="Allan A."/>
            <person name="Chen A."/>
            <person name="Janssen B."/>
            <person name="Plunkett B."/>
            <person name="Dwamena C."/>
            <person name="Voogd C."/>
            <person name="Leif D."/>
            <person name="Lafferty D."/>
            <person name="Souleyre E."/>
            <person name="Varkonyi-Gasic E."/>
            <person name="Gambi F."/>
            <person name="Hanley J."/>
            <person name="Yao J.-L."/>
            <person name="Cheung J."/>
            <person name="David K."/>
            <person name="Warren B."/>
            <person name="Marsh K."/>
            <person name="Snowden K."/>
            <person name="Lin-Wang K."/>
            <person name="Brian L."/>
            <person name="Martinez-Sanchez M."/>
            <person name="Wang M."/>
            <person name="Ileperuma N."/>
            <person name="Macnee N."/>
            <person name="Campin R."/>
            <person name="Mcatee P."/>
            <person name="Drummond R."/>
            <person name="Espley R."/>
            <person name="Ireland H."/>
            <person name="Wu R."/>
            <person name="Atkinson R."/>
            <person name="Karunairetnam S."/>
            <person name="Bulley S."/>
            <person name="Chunkath S."/>
            <person name="Hanley Z."/>
            <person name="Storey R."/>
            <person name="Thrimawithana A."/>
            <person name="Thomson S."/>
            <person name="David C."/>
            <person name="Testolin R."/>
        </authorList>
    </citation>
    <scope>NUCLEOTIDE SEQUENCE [LARGE SCALE GENOMIC DNA]</scope>
    <source>
        <strain evidence="4">cv. Red5</strain>
        <tissue evidence="3">Young leaf</tissue>
    </source>
</reference>
<organism evidence="3 4">
    <name type="scientific">Actinidia chinensis var. chinensis</name>
    <name type="common">Chinese soft-hair kiwi</name>
    <dbReference type="NCBI Taxonomy" id="1590841"/>
    <lineage>
        <taxon>Eukaryota</taxon>
        <taxon>Viridiplantae</taxon>
        <taxon>Streptophyta</taxon>
        <taxon>Embryophyta</taxon>
        <taxon>Tracheophyta</taxon>
        <taxon>Spermatophyta</taxon>
        <taxon>Magnoliopsida</taxon>
        <taxon>eudicotyledons</taxon>
        <taxon>Gunneridae</taxon>
        <taxon>Pentapetalae</taxon>
        <taxon>asterids</taxon>
        <taxon>Ericales</taxon>
        <taxon>Actinidiaceae</taxon>
        <taxon>Actinidia</taxon>
    </lineage>
</organism>
<dbReference type="Pfam" id="PF21024">
    <property type="entry name" value="Peptidase_A3B"/>
    <property type="match status" value="1"/>
</dbReference>
<keyword evidence="3" id="KW-0808">Transferase</keyword>
<dbReference type="PANTHER" id="PTHR48434:SF1">
    <property type="entry name" value="(RAPE) HYPOTHETICAL PROTEIN"/>
    <property type="match status" value="1"/>
</dbReference>
<keyword evidence="3" id="KW-0548">Nucleotidyltransferase</keyword>
<dbReference type="AlphaFoldDB" id="A0A2R6R8L0"/>
<dbReference type="EMBL" id="NKQK01000008">
    <property type="protein sequence ID" value="PSS23891.1"/>
    <property type="molecule type" value="Genomic_DNA"/>
</dbReference>
<dbReference type="PANTHER" id="PTHR48434">
    <property type="entry name" value="(RAPE) HYPOTHETICAL PROTEIN"/>
    <property type="match status" value="1"/>
</dbReference>
<accession>A0A2R6R8L0</accession>
<keyword evidence="1" id="KW-0812">Transmembrane</keyword>
<dbReference type="GO" id="GO:0003964">
    <property type="term" value="F:RNA-directed DNA polymerase activity"/>
    <property type="evidence" value="ECO:0007669"/>
    <property type="project" value="UniProtKB-KW"/>
</dbReference>
<evidence type="ECO:0000313" key="3">
    <source>
        <dbReference type="EMBL" id="PSS23891.1"/>
    </source>
</evidence>
<evidence type="ECO:0000313" key="4">
    <source>
        <dbReference type="Proteomes" id="UP000241394"/>
    </source>
</evidence>
<comment type="caution">
    <text evidence="3">The sequence shown here is derived from an EMBL/GenBank/DDBJ whole genome shotgun (WGS) entry which is preliminary data.</text>
</comment>
<keyword evidence="1" id="KW-0472">Membrane</keyword>
<dbReference type="STRING" id="1590841.A0A2R6R8L0"/>
<dbReference type="OrthoDB" id="1743486at2759"/>
<protein>
    <submittedName>
        <fullName evidence="3">Reverse transcriptase/Ribonuclease</fullName>
    </submittedName>
</protein>
<keyword evidence="1" id="KW-1133">Transmembrane helix</keyword>
<dbReference type="Gramene" id="PSS23891">
    <property type="protein sequence ID" value="PSS23891"/>
    <property type="gene ID" value="CEY00_Acc08746"/>
</dbReference>
<keyword evidence="3" id="KW-0695">RNA-directed DNA polymerase</keyword>
<feature type="transmembrane region" description="Helical" evidence="1">
    <location>
        <begin position="625"/>
        <end position="652"/>
    </location>
</feature>
<name>A0A2R6R8L0_ACTCC</name>
<dbReference type="Proteomes" id="UP000241394">
    <property type="component" value="Chromosome LG8"/>
</dbReference>
<evidence type="ECO:0000259" key="2">
    <source>
        <dbReference type="Pfam" id="PF21024"/>
    </source>
</evidence>
<dbReference type="InParanoid" id="A0A2R6R8L0"/>
<sequence length="659" mass="76719">MASSSRGGGRGIISRGRGRILSPSISIDDDCFTLVTKNPTPKRSGYIGSSSCFYSQKSKEVVHMKETLANIVAKEDSEYISKNFPLHICYIEQEDISLTNYGWAIRLKCLTPYQTPSSSGKPMAYFEAIMTQTDSMNISHTRESLTDLSSAIIFSKCIIKKVIKPGSWGFDLANSKVMKIDEASQNYNYWDYQHGFYHTFLYQNKKNKHTWFFKLCNQIILFGGVPSWFYDWWLIYGPVLDILPSNILKAYHKWEVWHPLIRGKDNLPYNHNMVLFFIEFEIPWIWKWDFLIQYDSGVDIPTLHRVFWVRWWNNFSPKDIVDLYEQINKKTDEYFSKYQISNKKVSSFLSKSSFNTFDLLKDQIKSEPPNISKAYLMSKCMQFVKDQFHSLFAKGDSSMRSVKDSQENLLAGEVKDSQNPDEDITSKRLENLEKRKQLIEPIEESETELVPFCNQNKQFRCLEVNCKIRIKDFTVDCLGLVDTGCTSCIINKKLIPDYLCKKSDRIIQGQQMDGKLHSYDTELVPGAMISFKTNRDQFSTEYTLPQTWVRNLNVSSDFIIGLTFLLNQNGGIFISKDYLQLRKNTLFTPVESIHRDSSTRQTSEFARKRGGYLEQKKSEECKCKILRLLIILLFRILLLVNLIFVLIVRLLVKYFLFPL</sequence>
<keyword evidence="4" id="KW-1185">Reference proteome</keyword>
<feature type="domain" description="Peptidase A3B" evidence="2">
    <location>
        <begin position="478"/>
        <end position="572"/>
    </location>
</feature>
<proteinExistence type="predicted"/>
<dbReference type="InterPro" id="IPR034728">
    <property type="entry name" value="Peptidase_A3B"/>
</dbReference>
<reference evidence="4" key="2">
    <citation type="journal article" date="2018" name="BMC Genomics">
        <title>A manually annotated Actinidia chinensis var. chinensis (kiwifruit) genome highlights the challenges associated with draft genomes and gene prediction in plants.</title>
        <authorList>
            <person name="Pilkington S.M."/>
            <person name="Crowhurst R."/>
            <person name="Hilario E."/>
            <person name="Nardozza S."/>
            <person name="Fraser L."/>
            <person name="Peng Y."/>
            <person name="Gunaseelan K."/>
            <person name="Simpson R."/>
            <person name="Tahir J."/>
            <person name="Deroles S.C."/>
            <person name="Templeton K."/>
            <person name="Luo Z."/>
            <person name="Davy M."/>
            <person name="Cheng C."/>
            <person name="McNeilage M."/>
            <person name="Scaglione D."/>
            <person name="Liu Y."/>
            <person name="Zhang Q."/>
            <person name="Datson P."/>
            <person name="De Silva N."/>
            <person name="Gardiner S.E."/>
            <person name="Bassett H."/>
            <person name="Chagne D."/>
            <person name="McCallum J."/>
            <person name="Dzierzon H."/>
            <person name="Deng C."/>
            <person name="Wang Y.Y."/>
            <person name="Barron L."/>
            <person name="Manako K."/>
            <person name="Bowen J."/>
            <person name="Foster T.M."/>
            <person name="Erridge Z.A."/>
            <person name="Tiffin H."/>
            <person name="Waite C.N."/>
            <person name="Davies K.M."/>
            <person name="Grierson E.P."/>
            <person name="Laing W.A."/>
            <person name="Kirk R."/>
            <person name="Chen X."/>
            <person name="Wood M."/>
            <person name="Montefiori M."/>
            <person name="Brummell D.A."/>
            <person name="Schwinn K.E."/>
            <person name="Catanach A."/>
            <person name="Fullerton C."/>
            <person name="Li D."/>
            <person name="Meiyalaghan S."/>
            <person name="Nieuwenhuizen N."/>
            <person name="Read N."/>
            <person name="Prakash R."/>
            <person name="Hunter D."/>
            <person name="Zhang H."/>
            <person name="McKenzie M."/>
            <person name="Knabel M."/>
            <person name="Harris A."/>
            <person name="Allan A.C."/>
            <person name="Gleave A."/>
            <person name="Chen A."/>
            <person name="Janssen B.J."/>
            <person name="Plunkett B."/>
            <person name="Ampomah-Dwamena C."/>
            <person name="Voogd C."/>
            <person name="Leif D."/>
            <person name="Lafferty D."/>
            <person name="Souleyre E.J.F."/>
            <person name="Varkonyi-Gasic E."/>
            <person name="Gambi F."/>
            <person name="Hanley J."/>
            <person name="Yao J.L."/>
            <person name="Cheung J."/>
            <person name="David K.M."/>
            <person name="Warren B."/>
            <person name="Marsh K."/>
            <person name="Snowden K.C."/>
            <person name="Lin-Wang K."/>
            <person name="Brian L."/>
            <person name="Martinez-Sanchez M."/>
            <person name="Wang M."/>
            <person name="Ileperuma N."/>
            <person name="Macnee N."/>
            <person name="Campin R."/>
            <person name="McAtee P."/>
            <person name="Drummond R.S.M."/>
            <person name="Espley R.V."/>
            <person name="Ireland H.S."/>
            <person name="Wu R."/>
            <person name="Atkinson R.G."/>
            <person name="Karunairetnam S."/>
            <person name="Bulley S."/>
            <person name="Chunkath S."/>
            <person name="Hanley Z."/>
            <person name="Storey R."/>
            <person name="Thrimawithana A.H."/>
            <person name="Thomson S."/>
            <person name="David C."/>
            <person name="Testolin R."/>
            <person name="Huang H."/>
            <person name="Hellens R.P."/>
            <person name="Schaffer R.J."/>
        </authorList>
    </citation>
    <scope>NUCLEOTIDE SEQUENCE [LARGE SCALE GENOMIC DNA]</scope>
    <source>
        <strain evidence="4">cv. Red5</strain>
    </source>
</reference>
<gene>
    <name evidence="3" type="ORF">CEY00_Acc08746</name>
</gene>